<dbReference type="EMBL" id="AJWY01000200">
    <property type="protein sequence ID" value="EKC81494.1"/>
    <property type="molecule type" value="Genomic_DNA"/>
</dbReference>
<accession>K1UML6</accession>
<sequence>IRNLVDIYVFLEKFGGEMNADYLQKQFAGLGLTAFTEHMEKLARIWLQGEPGEAFYQQLFDYMQGCGIYGKDENGIWNRFCDAQPEKGEKGRDVLKRWYWFPPYEYMVLYYPWLSRNPVAGKFLLPAAWGIRAVRGVVCGRGKYKREMLRQIDASQIGVRQDIYRRLQLRFH</sequence>
<dbReference type="AlphaFoldDB" id="K1UML6"/>
<proteinExistence type="predicted"/>
<reference evidence="1" key="1">
    <citation type="journal article" date="2013" name="Environ. Microbiol.">
        <title>Microbiota from the distal guts of lean and obese adolescents exhibit partial functional redundancy besides clear differences in community structure.</title>
        <authorList>
            <person name="Ferrer M."/>
            <person name="Ruiz A."/>
            <person name="Lanza F."/>
            <person name="Haange S.B."/>
            <person name="Oberbach A."/>
            <person name="Till H."/>
            <person name="Bargiela R."/>
            <person name="Campoy C."/>
            <person name="Segura M.T."/>
            <person name="Richter M."/>
            <person name="von Bergen M."/>
            <person name="Seifert J."/>
            <person name="Suarez A."/>
        </authorList>
    </citation>
    <scope>NUCLEOTIDE SEQUENCE</scope>
</reference>
<comment type="caution">
    <text evidence="1">The sequence shown here is derived from an EMBL/GenBank/DDBJ whole genome shotgun (WGS) entry which is preliminary data.</text>
</comment>
<organism evidence="1">
    <name type="scientific">human gut metagenome</name>
    <dbReference type="NCBI Taxonomy" id="408170"/>
    <lineage>
        <taxon>unclassified sequences</taxon>
        <taxon>metagenomes</taxon>
        <taxon>organismal metagenomes</taxon>
    </lineage>
</organism>
<evidence type="ECO:0000313" key="1">
    <source>
        <dbReference type="EMBL" id="EKC81494.1"/>
    </source>
</evidence>
<name>K1UML6_9ZZZZ</name>
<gene>
    <name evidence="1" type="ORF">LEA_00283</name>
</gene>
<feature type="non-terminal residue" evidence="1">
    <location>
        <position position="1"/>
    </location>
</feature>
<protein>
    <submittedName>
        <fullName evidence="1">Uncharacterized protein</fullName>
    </submittedName>
</protein>